<feature type="signal peptide" evidence="2">
    <location>
        <begin position="1"/>
        <end position="25"/>
    </location>
</feature>
<keyword evidence="1" id="KW-1133">Transmembrane helix</keyword>
<proteinExistence type="predicted"/>
<protein>
    <submittedName>
        <fullName evidence="3">Uncharacterized protein</fullName>
    </submittedName>
</protein>
<keyword evidence="4" id="KW-1185">Reference proteome</keyword>
<keyword evidence="2" id="KW-0732">Signal</keyword>
<accession>A0ABY8XJV8</accession>
<name>A0ABY8XJV8_9PSEU</name>
<evidence type="ECO:0000313" key="4">
    <source>
        <dbReference type="Proteomes" id="UP001227101"/>
    </source>
</evidence>
<evidence type="ECO:0000313" key="3">
    <source>
        <dbReference type="EMBL" id="WIV55894.1"/>
    </source>
</evidence>
<feature type="transmembrane region" description="Helical" evidence="1">
    <location>
        <begin position="35"/>
        <end position="53"/>
    </location>
</feature>
<gene>
    <name evidence="3" type="ORF">QP939_45025</name>
</gene>
<feature type="chain" id="PRO_5045859184" evidence="2">
    <location>
        <begin position="26"/>
        <end position="82"/>
    </location>
</feature>
<sequence>MTPRRPPAPVMGLLAAAGPTFGALAAYTGQPSTAHFVWLGIMVLTLTGTAWCAELKPRKGSKRALLQKKAVNLPRFAGSLAW</sequence>
<dbReference type="Proteomes" id="UP001227101">
    <property type="component" value="Chromosome"/>
</dbReference>
<organism evidence="3 4">
    <name type="scientific">Amycolatopsis nalaikhensis</name>
    <dbReference type="NCBI Taxonomy" id="715472"/>
    <lineage>
        <taxon>Bacteria</taxon>
        <taxon>Bacillati</taxon>
        <taxon>Actinomycetota</taxon>
        <taxon>Actinomycetes</taxon>
        <taxon>Pseudonocardiales</taxon>
        <taxon>Pseudonocardiaceae</taxon>
        <taxon>Amycolatopsis</taxon>
    </lineage>
</organism>
<evidence type="ECO:0000256" key="1">
    <source>
        <dbReference type="SAM" id="Phobius"/>
    </source>
</evidence>
<keyword evidence="1" id="KW-0472">Membrane</keyword>
<dbReference type="EMBL" id="CP127173">
    <property type="protein sequence ID" value="WIV55894.1"/>
    <property type="molecule type" value="Genomic_DNA"/>
</dbReference>
<keyword evidence="1" id="KW-0812">Transmembrane</keyword>
<dbReference type="RefSeq" id="WP_285452955.1">
    <property type="nucleotide sequence ID" value="NZ_CP127173.1"/>
</dbReference>
<evidence type="ECO:0000256" key="2">
    <source>
        <dbReference type="SAM" id="SignalP"/>
    </source>
</evidence>
<reference evidence="3 4" key="1">
    <citation type="submission" date="2023-06" db="EMBL/GenBank/DDBJ databases">
        <authorList>
            <person name="Oyuntsetseg B."/>
            <person name="Kim S.B."/>
        </authorList>
    </citation>
    <scope>NUCLEOTIDE SEQUENCE [LARGE SCALE GENOMIC DNA]</scope>
    <source>
        <strain evidence="3 4">2-2</strain>
    </source>
</reference>